<reference evidence="1" key="1">
    <citation type="submission" date="2024-02" db="EMBL/GenBank/DDBJ databases">
        <title>Tomenella chthoni gen. nov. sp. nov., a member of the family Jonesiaceae isolated from bat guano.</title>
        <authorList>
            <person name="Miller S.L."/>
            <person name="King J."/>
            <person name="Sankaranarayanan K."/>
            <person name="Lawson P.A."/>
        </authorList>
    </citation>
    <scope>NUCLEOTIDE SEQUENCE</scope>
    <source>
        <strain evidence="1">BS-20</strain>
    </source>
</reference>
<dbReference type="InterPro" id="IPR051806">
    <property type="entry name" value="HAD-like_SPP"/>
</dbReference>
<dbReference type="PANTHER" id="PTHR43481:SF4">
    <property type="entry name" value="GLYCEROL-1-PHOSPHATE PHOSPHOHYDROLASE 1-RELATED"/>
    <property type="match status" value="1"/>
</dbReference>
<dbReference type="NCBIfam" id="TIGR01509">
    <property type="entry name" value="HAD-SF-IA-v3"/>
    <property type="match status" value="1"/>
</dbReference>
<dbReference type="SFLD" id="SFLDS00003">
    <property type="entry name" value="Haloacid_Dehalogenase"/>
    <property type="match status" value="1"/>
</dbReference>
<organism evidence="1">
    <name type="scientific">Jonesiaceae bacterium BS-20</name>
    <dbReference type="NCBI Taxonomy" id="3120821"/>
    <lineage>
        <taxon>Bacteria</taxon>
        <taxon>Bacillati</taxon>
        <taxon>Actinomycetota</taxon>
        <taxon>Actinomycetes</taxon>
        <taxon>Micrococcales</taxon>
        <taxon>Jonesiaceae</taxon>
    </lineage>
</organism>
<protein>
    <submittedName>
        <fullName evidence="1">HAD family phosphatase</fullName>
    </submittedName>
</protein>
<proteinExistence type="predicted"/>
<dbReference type="AlphaFoldDB" id="A0AAU7DYQ0"/>
<dbReference type="SUPFAM" id="SSF56784">
    <property type="entry name" value="HAD-like"/>
    <property type="match status" value="1"/>
</dbReference>
<dbReference type="EMBL" id="CP146203">
    <property type="protein sequence ID" value="XBH22810.1"/>
    <property type="molecule type" value="Genomic_DNA"/>
</dbReference>
<dbReference type="Gene3D" id="3.40.50.1000">
    <property type="entry name" value="HAD superfamily/HAD-like"/>
    <property type="match status" value="1"/>
</dbReference>
<sequence length="239" mass="25213">MTLSVVAPTTSFAWTKHAPAAMLWDMDGTLIDSEPHWWAAERELVEQGGGSWTDADALKLVGSDLHNAARVLQERGAALSIEGIVDFLNDYVGSRLAAEVPWRLHAQETLKRFGDLGIQNALVTMSHTPVVAGMLKATGPDTFATVVTGDTVAKGKPDPEPYLLAARNLGVDITRCIAIEDSPTGIASAYASGARTIGIQAVSEVPVLPGLSRVASLDQITPALLDIILCGGTVDFLGN</sequence>
<evidence type="ECO:0000313" key="1">
    <source>
        <dbReference type="EMBL" id="XBH22810.1"/>
    </source>
</evidence>
<dbReference type="Pfam" id="PF13419">
    <property type="entry name" value="HAD_2"/>
    <property type="match status" value="1"/>
</dbReference>
<dbReference type="PANTHER" id="PTHR43481">
    <property type="entry name" value="FRUCTOSE-1-PHOSPHATE PHOSPHATASE"/>
    <property type="match status" value="1"/>
</dbReference>
<dbReference type="InterPro" id="IPR041492">
    <property type="entry name" value="HAD_2"/>
</dbReference>
<dbReference type="InterPro" id="IPR023198">
    <property type="entry name" value="PGP-like_dom2"/>
</dbReference>
<dbReference type="CDD" id="cd07505">
    <property type="entry name" value="HAD_BPGM-like"/>
    <property type="match status" value="1"/>
</dbReference>
<dbReference type="InterPro" id="IPR036412">
    <property type="entry name" value="HAD-like_sf"/>
</dbReference>
<dbReference type="Gene3D" id="1.10.150.240">
    <property type="entry name" value="Putative phosphatase, domain 2"/>
    <property type="match status" value="1"/>
</dbReference>
<gene>
    <name evidence="1" type="ORF">V5R04_06230</name>
</gene>
<dbReference type="InterPro" id="IPR006439">
    <property type="entry name" value="HAD-SF_hydro_IA"/>
</dbReference>
<dbReference type="InterPro" id="IPR023214">
    <property type="entry name" value="HAD_sf"/>
</dbReference>
<dbReference type="SFLD" id="SFLDG01129">
    <property type="entry name" value="C1.5:_HAD__Beta-PGM__Phosphata"/>
    <property type="match status" value="1"/>
</dbReference>
<dbReference type="GO" id="GO:0050308">
    <property type="term" value="F:sugar-phosphatase activity"/>
    <property type="evidence" value="ECO:0007669"/>
    <property type="project" value="TreeGrafter"/>
</dbReference>
<name>A0AAU7DYQ0_9MICO</name>
<accession>A0AAU7DYQ0</accession>